<evidence type="ECO:0000313" key="3">
    <source>
        <dbReference type="EMBL" id="CAF9937556.1"/>
    </source>
</evidence>
<comment type="caution">
    <text evidence="3">The sequence shown here is derived from an EMBL/GenBank/DDBJ whole genome shotgun (WGS) entry which is preliminary data.</text>
</comment>
<feature type="transmembrane region" description="Helical" evidence="2">
    <location>
        <begin position="401"/>
        <end position="426"/>
    </location>
</feature>
<feature type="compositionally biased region" description="Polar residues" evidence="1">
    <location>
        <begin position="1"/>
        <end position="20"/>
    </location>
</feature>
<name>A0A8H3G3Q8_9LECA</name>
<keyword evidence="2" id="KW-1133">Transmembrane helix</keyword>
<feature type="region of interest" description="Disordered" evidence="1">
    <location>
        <begin position="1"/>
        <end position="102"/>
    </location>
</feature>
<gene>
    <name evidence="3" type="ORF">ALECFALPRED_007289</name>
</gene>
<accession>A0A8H3G3Q8</accession>
<keyword evidence="4" id="KW-1185">Reference proteome</keyword>
<evidence type="ECO:0000256" key="2">
    <source>
        <dbReference type="SAM" id="Phobius"/>
    </source>
</evidence>
<dbReference type="OrthoDB" id="5154014at2759"/>
<feature type="compositionally biased region" description="Polar residues" evidence="1">
    <location>
        <begin position="82"/>
        <end position="102"/>
    </location>
</feature>
<dbReference type="AlphaFoldDB" id="A0A8H3G3Q8"/>
<sequence>MLTQDTLNTEQVSIEDSNNDVPIATGSFKRAWNRLSSALTPRRHDKGEDQIERGEHKAQAKVTTHIGESNHEEDTEAGATPSGGQPAQATKRQQHSPFSSSAFDRLPQPVPVVDVFFGSWWFISALRTATRPVVIYFSIFWMWTAFFDGIVSTIVVAIYLFRWGLLKTGRDAIPLAGTPIPGKRQLFWVLFRWIQKIWEHVMARVLLKSDDRYTGLCKIWWFFYLLITPMAEFRQNYMAAWQQNEELSIHIFVDDENISVPIPGEGTDEAMLARIRSFYQMMLVGQGFPALVFPKQLQRVDFVEMSTDSLVLGSRLGTLQLGRYKGRLVNIFENPQLGAHTVAVAETIRTVPKNSALEFQRTYDVGAISAVVAVPPVASLIFGIVWVRIYAHKANADLQVIVATAFTVSSYIVTAGALTLALIAFLDQKRVQNDDMIEKIARRSVETKAVASSKLDRRSSVP</sequence>
<evidence type="ECO:0000256" key="1">
    <source>
        <dbReference type="SAM" id="MobiDB-lite"/>
    </source>
</evidence>
<keyword evidence="2" id="KW-0812">Transmembrane</keyword>
<keyword evidence="2" id="KW-0472">Membrane</keyword>
<feature type="compositionally biased region" description="Basic and acidic residues" evidence="1">
    <location>
        <begin position="45"/>
        <end position="58"/>
    </location>
</feature>
<dbReference type="EMBL" id="CAJPDR010000477">
    <property type="protein sequence ID" value="CAF9937556.1"/>
    <property type="molecule type" value="Genomic_DNA"/>
</dbReference>
<dbReference type="Proteomes" id="UP000664203">
    <property type="component" value="Unassembled WGS sequence"/>
</dbReference>
<reference evidence="3" key="1">
    <citation type="submission" date="2021-03" db="EMBL/GenBank/DDBJ databases">
        <authorList>
            <person name="Tagirdzhanova G."/>
        </authorList>
    </citation>
    <scope>NUCLEOTIDE SEQUENCE</scope>
</reference>
<protein>
    <recommendedName>
        <fullName evidence="5">Transmembrane protein</fullName>
    </recommendedName>
</protein>
<feature type="transmembrane region" description="Helical" evidence="2">
    <location>
        <begin position="365"/>
        <end position="389"/>
    </location>
</feature>
<evidence type="ECO:0000313" key="4">
    <source>
        <dbReference type="Proteomes" id="UP000664203"/>
    </source>
</evidence>
<organism evidence="3 4">
    <name type="scientific">Alectoria fallacina</name>
    <dbReference type="NCBI Taxonomy" id="1903189"/>
    <lineage>
        <taxon>Eukaryota</taxon>
        <taxon>Fungi</taxon>
        <taxon>Dikarya</taxon>
        <taxon>Ascomycota</taxon>
        <taxon>Pezizomycotina</taxon>
        <taxon>Lecanoromycetes</taxon>
        <taxon>OSLEUM clade</taxon>
        <taxon>Lecanoromycetidae</taxon>
        <taxon>Lecanorales</taxon>
        <taxon>Lecanorineae</taxon>
        <taxon>Parmeliaceae</taxon>
        <taxon>Alectoria</taxon>
    </lineage>
</organism>
<feature type="transmembrane region" description="Helical" evidence="2">
    <location>
        <begin position="133"/>
        <end position="161"/>
    </location>
</feature>
<evidence type="ECO:0008006" key="5">
    <source>
        <dbReference type="Google" id="ProtNLM"/>
    </source>
</evidence>
<proteinExistence type="predicted"/>